<protein>
    <submittedName>
        <fullName evidence="3">Predicted dehydrogenase</fullName>
    </submittedName>
</protein>
<dbReference type="InterPro" id="IPR036291">
    <property type="entry name" value="NAD(P)-bd_dom_sf"/>
</dbReference>
<dbReference type="InterPro" id="IPR006311">
    <property type="entry name" value="TAT_signal"/>
</dbReference>
<keyword evidence="4" id="KW-1185">Reference proteome</keyword>
<dbReference type="InterPro" id="IPR050463">
    <property type="entry name" value="Gfo/Idh/MocA_oxidrdct_glycsds"/>
</dbReference>
<dbReference type="OrthoDB" id="9763611at2"/>
<dbReference type="SUPFAM" id="SSF55347">
    <property type="entry name" value="Glyceraldehyde-3-phosphate dehydrogenase-like, C-terminal domain"/>
    <property type="match status" value="1"/>
</dbReference>
<feature type="domain" description="Gfo/Idh/MocA-like oxidoreductase bacterial type C-terminal" evidence="2">
    <location>
        <begin position="207"/>
        <end position="264"/>
    </location>
</feature>
<sequence>MKQDNLPKRHLNRREFVKGAGLAAGAFMIVPRHVLGKGFVAPSDKLNIAGVGIGGMGKANLKNLESENIVALCDVDHAYAAPVFETYPNAKRYKDYRQMLDKQKDIDALVIATPDHTHAVVAMAGLQMGKHLYVQKPLTFTVYEARVLADAARKAKVVTQMGNQGHSTDDARKINEWIQAGAIGEVSEVHAWTNRPIWPQGMPRPEKSQPVPDTLAWDLFLGPAPFVPYNEAYTPFKWRGWTDYGVGAIGDMGAHLIDHPNWALELGPPSSVMATSTPFNKESYPLATIVHYEFPAKAGRPAVTMHWYDGGLMPPRPDELPEGEEMNKTGGVIFVGSKGKLMHETYGRNPRLLPQGLMDAFQPPKPTIPRVTVSHEMDWANACKEGKGRKPSSNFDYAGPLTETMLLGVVGLYEPNKKLIWDNTNMQFTNAPELNQYLRRDYRDGWSLGL</sequence>
<dbReference type="Pfam" id="PF01408">
    <property type="entry name" value="GFO_IDH_MocA"/>
    <property type="match status" value="1"/>
</dbReference>
<feature type="domain" description="Gfo/Idh/MocA-like oxidoreductase N-terminal" evidence="1">
    <location>
        <begin position="47"/>
        <end position="162"/>
    </location>
</feature>
<dbReference type="PANTHER" id="PTHR43818:SF10">
    <property type="entry name" value="NADH-DEPENDENT DEHYDROGENASE-RELATED"/>
    <property type="match status" value="1"/>
</dbReference>
<dbReference type="PROSITE" id="PS51318">
    <property type="entry name" value="TAT"/>
    <property type="match status" value="1"/>
</dbReference>
<reference evidence="3 4" key="1">
    <citation type="submission" date="2016-10" db="EMBL/GenBank/DDBJ databases">
        <authorList>
            <person name="de Groot N.N."/>
        </authorList>
    </citation>
    <scope>NUCLEOTIDE SEQUENCE [LARGE SCALE GENOMIC DNA]</scope>
    <source>
        <strain evidence="3 4">DSM 25186</strain>
    </source>
</reference>
<dbReference type="Pfam" id="PF19051">
    <property type="entry name" value="GFO_IDH_MocA_C2"/>
    <property type="match status" value="1"/>
</dbReference>
<name>A0A1G9RL22_9BACT</name>
<accession>A0A1G9RL22</accession>
<evidence type="ECO:0000259" key="2">
    <source>
        <dbReference type="Pfam" id="PF19051"/>
    </source>
</evidence>
<dbReference type="STRING" id="1075417.SAMN05421823_111193"/>
<evidence type="ECO:0000313" key="4">
    <source>
        <dbReference type="Proteomes" id="UP000198510"/>
    </source>
</evidence>
<evidence type="ECO:0000313" key="3">
    <source>
        <dbReference type="EMBL" id="SDM23956.1"/>
    </source>
</evidence>
<dbReference type="Gene3D" id="3.30.360.10">
    <property type="entry name" value="Dihydrodipicolinate Reductase, domain 2"/>
    <property type="match status" value="1"/>
</dbReference>
<dbReference type="PANTHER" id="PTHR43818">
    <property type="entry name" value="BCDNA.GH03377"/>
    <property type="match status" value="1"/>
</dbReference>
<dbReference type="InterPro" id="IPR043906">
    <property type="entry name" value="Gfo/Idh/MocA_OxRdtase_bact_C"/>
</dbReference>
<dbReference type="InterPro" id="IPR000683">
    <property type="entry name" value="Gfo/Idh/MocA-like_OxRdtase_N"/>
</dbReference>
<dbReference type="SUPFAM" id="SSF51735">
    <property type="entry name" value="NAD(P)-binding Rossmann-fold domains"/>
    <property type="match status" value="1"/>
</dbReference>
<dbReference type="RefSeq" id="WP_089686816.1">
    <property type="nucleotide sequence ID" value="NZ_FNFO01000011.1"/>
</dbReference>
<organism evidence="3 4">
    <name type="scientific">Catalinimonas alkaloidigena</name>
    <dbReference type="NCBI Taxonomy" id="1075417"/>
    <lineage>
        <taxon>Bacteria</taxon>
        <taxon>Pseudomonadati</taxon>
        <taxon>Bacteroidota</taxon>
        <taxon>Cytophagia</taxon>
        <taxon>Cytophagales</taxon>
        <taxon>Catalimonadaceae</taxon>
        <taxon>Catalinimonas</taxon>
    </lineage>
</organism>
<dbReference type="GO" id="GO:0000166">
    <property type="term" value="F:nucleotide binding"/>
    <property type="evidence" value="ECO:0007669"/>
    <property type="project" value="InterPro"/>
</dbReference>
<proteinExistence type="predicted"/>
<dbReference type="EMBL" id="FNFO01000011">
    <property type="protein sequence ID" value="SDM23956.1"/>
    <property type="molecule type" value="Genomic_DNA"/>
</dbReference>
<evidence type="ECO:0000259" key="1">
    <source>
        <dbReference type="Pfam" id="PF01408"/>
    </source>
</evidence>
<dbReference type="Gene3D" id="3.40.50.720">
    <property type="entry name" value="NAD(P)-binding Rossmann-like Domain"/>
    <property type="match status" value="1"/>
</dbReference>
<gene>
    <name evidence="3" type="ORF">SAMN05421823_111193</name>
</gene>
<dbReference type="AlphaFoldDB" id="A0A1G9RL22"/>
<dbReference type="Proteomes" id="UP000198510">
    <property type="component" value="Unassembled WGS sequence"/>
</dbReference>